<dbReference type="Proteomes" id="UP001354971">
    <property type="component" value="Unassembled WGS sequence"/>
</dbReference>
<keyword evidence="3 8" id="KW-0813">Transport</keyword>
<feature type="transmembrane region" description="Helical" evidence="8">
    <location>
        <begin position="25"/>
        <end position="48"/>
    </location>
</feature>
<keyword evidence="6 8" id="KW-1133">Transmembrane helix</keyword>
<dbReference type="PRINTS" id="PR00175">
    <property type="entry name" value="NAALASMPORT"/>
</dbReference>
<evidence type="ECO:0000256" key="3">
    <source>
        <dbReference type="ARBA" id="ARBA00022448"/>
    </source>
</evidence>
<evidence type="ECO:0000256" key="1">
    <source>
        <dbReference type="ARBA" id="ARBA00004651"/>
    </source>
</evidence>
<evidence type="ECO:0000256" key="8">
    <source>
        <dbReference type="RuleBase" id="RU363064"/>
    </source>
</evidence>
<dbReference type="PROSITE" id="PS00873">
    <property type="entry name" value="NA_ALANINE_SYMP"/>
    <property type="match status" value="1"/>
</dbReference>
<keyword evidence="5 8" id="KW-0812">Transmembrane</keyword>
<dbReference type="EMBL" id="JAZDRP010000007">
    <property type="protein sequence ID" value="MEE2527000.1"/>
    <property type="molecule type" value="Genomic_DNA"/>
</dbReference>
<keyword evidence="11" id="KW-1185">Reference proteome</keyword>
<dbReference type="NCBIfam" id="TIGR00835">
    <property type="entry name" value="agcS"/>
    <property type="match status" value="1"/>
</dbReference>
<feature type="transmembrane region" description="Helical" evidence="8">
    <location>
        <begin position="198"/>
        <end position="219"/>
    </location>
</feature>
<evidence type="ECO:0000313" key="10">
    <source>
        <dbReference type="EMBL" id="MEE2527000.1"/>
    </source>
</evidence>
<dbReference type="Gene3D" id="1.20.1740.10">
    <property type="entry name" value="Amino acid/polyamine transporter I"/>
    <property type="match status" value="1"/>
</dbReference>
<keyword evidence="4" id="KW-1003">Cell membrane</keyword>
<dbReference type="Pfam" id="PF01235">
    <property type="entry name" value="Na_Ala_symp"/>
    <property type="match status" value="1"/>
</dbReference>
<feature type="transmembrane region" description="Helical" evidence="8">
    <location>
        <begin position="420"/>
        <end position="440"/>
    </location>
</feature>
<protein>
    <submittedName>
        <fullName evidence="10">Sodium:alanine symporter family protein</fullName>
    </submittedName>
</protein>
<comment type="similarity">
    <text evidence="2 8">Belongs to the alanine or glycine:cation symporter (AGCS) (TC 2.A.25) family.</text>
</comment>
<keyword evidence="8" id="KW-0769">Symport</keyword>
<feature type="transmembrane region" description="Helical" evidence="8">
    <location>
        <begin position="156"/>
        <end position="178"/>
    </location>
</feature>
<evidence type="ECO:0000313" key="11">
    <source>
        <dbReference type="Proteomes" id="UP001354971"/>
    </source>
</evidence>
<evidence type="ECO:0000256" key="4">
    <source>
        <dbReference type="ARBA" id="ARBA00022475"/>
    </source>
</evidence>
<proteinExistence type="inferred from homology"/>
<evidence type="ECO:0000256" key="9">
    <source>
        <dbReference type="SAM" id="MobiDB-lite"/>
    </source>
</evidence>
<feature type="compositionally biased region" description="Pro residues" evidence="9">
    <location>
        <begin position="489"/>
        <end position="500"/>
    </location>
</feature>
<comment type="subcellular location">
    <subcellularLocation>
        <location evidence="8">Cell inner membrane</location>
        <topology evidence="8">Multi-pass membrane protein</topology>
    </subcellularLocation>
    <subcellularLocation>
        <location evidence="1">Cell membrane</location>
        <topology evidence="1">Multi-pass membrane protein</topology>
    </subcellularLocation>
</comment>
<evidence type="ECO:0000256" key="5">
    <source>
        <dbReference type="ARBA" id="ARBA00022692"/>
    </source>
</evidence>
<organism evidence="10 11">
    <name type="scientific">Hyphobacterium lacteum</name>
    <dbReference type="NCBI Taxonomy" id="3116575"/>
    <lineage>
        <taxon>Bacteria</taxon>
        <taxon>Pseudomonadati</taxon>
        <taxon>Pseudomonadota</taxon>
        <taxon>Alphaproteobacteria</taxon>
        <taxon>Maricaulales</taxon>
        <taxon>Maricaulaceae</taxon>
        <taxon>Hyphobacterium</taxon>
    </lineage>
</organism>
<sequence>MDAFFDTATMVSDFLWGGTWGDNRILPVGIITIALLGTGLIFMVILGFRPLLRLFPAFGELWSGRKGQGEGEISPWNALSTALSGQVGTGNLAGVATAITLGGPGAIFWMWVTALFGMAAAYAESSLAVRFREKHPDGHFHGGPMYYIKNGLGKSWAWLAILFCLGTILSAVATGGAIQANSVTQSAVEAGASMGINIPNWAVGVVLAALVFIVIIGGIKSIGNVAGKIIPFMAAAYILAALYVLVTHLDHIPMAFMQIIGGAFGWEQAGGGLAGYGVLAAVRAGVARGLFSNEAGQGSAPIAHAAAQTKNPVKQGEIAMLGVFIDTMVICTMTALVILVVEGAYPSAGGTVAYAWQSADLEASAITTAAYSEGMIGGAWVVLAAQALFAFTTIIGWSYYAEQCATYVVGDWAAKPFRYLWVLVAFGGTLITNVAGLWRFGDIANASMLLPNVVALLMLSGVVVAYTRRFDKTGELPPNWAGDDWGTEPPAPGEPDPSDPADPSHPAS</sequence>
<dbReference type="RefSeq" id="WP_330199664.1">
    <property type="nucleotide sequence ID" value="NZ_JAZDRP010000007.1"/>
</dbReference>
<dbReference type="InterPro" id="IPR001463">
    <property type="entry name" value="Na/Ala_symport"/>
</dbReference>
<name>A0ABU7LSV0_9PROT</name>
<dbReference type="PANTHER" id="PTHR30330:SF3">
    <property type="entry name" value="TRANSCRIPTIONAL REGULATOR, LRP FAMILY"/>
    <property type="match status" value="1"/>
</dbReference>
<feature type="transmembrane region" description="Helical" evidence="8">
    <location>
        <begin position="446"/>
        <end position="466"/>
    </location>
</feature>
<feature type="transmembrane region" description="Helical" evidence="8">
    <location>
        <begin position="225"/>
        <end position="246"/>
    </location>
</feature>
<feature type="transmembrane region" description="Helical" evidence="8">
    <location>
        <begin position="318"/>
        <end position="341"/>
    </location>
</feature>
<keyword evidence="7 8" id="KW-0472">Membrane</keyword>
<keyword evidence="8" id="KW-0997">Cell inner membrane</keyword>
<accession>A0ABU7LSV0</accession>
<evidence type="ECO:0000256" key="7">
    <source>
        <dbReference type="ARBA" id="ARBA00023136"/>
    </source>
</evidence>
<evidence type="ECO:0000256" key="2">
    <source>
        <dbReference type="ARBA" id="ARBA00009261"/>
    </source>
</evidence>
<reference evidence="10 11" key="1">
    <citation type="submission" date="2024-01" db="EMBL/GenBank/DDBJ databases">
        <title>Hyphobacterium bacterium isolated from marine sediment.</title>
        <authorList>
            <person name="Zhao S."/>
        </authorList>
    </citation>
    <scope>NUCLEOTIDE SEQUENCE [LARGE SCALE GENOMIC DNA]</scope>
    <source>
        <strain evidence="11">HN65</strain>
    </source>
</reference>
<feature type="region of interest" description="Disordered" evidence="9">
    <location>
        <begin position="474"/>
        <end position="508"/>
    </location>
</feature>
<comment type="caution">
    <text evidence="10">The sequence shown here is derived from an EMBL/GenBank/DDBJ whole genome shotgun (WGS) entry which is preliminary data.</text>
</comment>
<evidence type="ECO:0000256" key="6">
    <source>
        <dbReference type="ARBA" id="ARBA00022989"/>
    </source>
</evidence>
<feature type="transmembrane region" description="Helical" evidence="8">
    <location>
        <begin position="379"/>
        <end position="400"/>
    </location>
</feature>
<gene>
    <name evidence="10" type="ORF">V0U79_11525</name>
</gene>
<dbReference type="PANTHER" id="PTHR30330">
    <property type="entry name" value="AGSS FAMILY TRANSPORTER, SODIUM-ALANINE"/>
    <property type="match status" value="1"/>
</dbReference>